<sequence length="99" mass="11843">MRNRKLRPDEADLMRLVFERNDFPDSPARKRLLWRARIKIIVQEPFTMVYVSAKFNGRTKPCEFYGFSKQCRYAKCADPWDEEKGKRIALSRVAHQMCE</sequence>
<organism evidence="1">
    <name type="scientific">marine sediment metagenome</name>
    <dbReference type="NCBI Taxonomy" id="412755"/>
    <lineage>
        <taxon>unclassified sequences</taxon>
        <taxon>metagenomes</taxon>
        <taxon>ecological metagenomes</taxon>
    </lineage>
</organism>
<evidence type="ECO:0000313" key="1">
    <source>
        <dbReference type="EMBL" id="GAF96941.1"/>
    </source>
</evidence>
<accession>X0UC99</accession>
<dbReference type="EMBL" id="BARS01010747">
    <property type="protein sequence ID" value="GAF96941.1"/>
    <property type="molecule type" value="Genomic_DNA"/>
</dbReference>
<protein>
    <submittedName>
        <fullName evidence="1">Uncharacterized protein</fullName>
    </submittedName>
</protein>
<dbReference type="AlphaFoldDB" id="X0UC99"/>
<proteinExistence type="predicted"/>
<comment type="caution">
    <text evidence="1">The sequence shown here is derived from an EMBL/GenBank/DDBJ whole genome shotgun (WGS) entry which is preliminary data.</text>
</comment>
<gene>
    <name evidence="1" type="ORF">S01H1_19808</name>
</gene>
<reference evidence="1" key="1">
    <citation type="journal article" date="2014" name="Front. Microbiol.">
        <title>High frequency of phylogenetically diverse reductive dehalogenase-homologous genes in deep subseafloor sedimentary metagenomes.</title>
        <authorList>
            <person name="Kawai M."/>
            <person name="Futagami T."/>
            <person name="Toyoda A."/>
            <person name="Takaki Y."/>
            <person name="Nishi S."/>
            <person name="Hori S."/>
            <person name="Arai W."/>
            <person name="Tsubouchi T."/>
            <person name="Morono Y."/>
            <person name="Uchiyama I."/>
            <person name="Ito T."/>
            <person name="Fujiyama A."/>
            <person name="Inagaki F."/>
            <person name="Takami H."/>
        </authorList>
    </citation>
    <scope>NUCLEOTIDE SEQUENCE</scope>
    <source>
        <strain evidence="1">Expedition CK06-06</strain>
    </source>
</reference>
<name>X0UC99_9ZZZZ</name>